<organism evidence="2 3">
    <name type="scientific">Trypanosoma cruzi</name>
    <dbReference type="NCBI Taxonomy" id="5693"/>
    <lineage>
        <taxon>Eukaryota</taxon>
        <taxon>Discoba</taxon>
        <taxon>Euglenozoa</taxon>
        <taxon>Kinetoplastea</taxon>
        <taxon>Metakinetoplastina</taxon>
        <taxon>Trypanosomatida</taxon>
        <taxon>Trypanosomatidae</taxon>
        <taxon>Trypanosoma</taxon>
        <taxon>Schizotrypanum</taxon>
    </lineage>
</organism>
<evidence type="ECO:0000313" key="2">
    <source>
        <dbReference type="EMBL" id="PWV01498.1"/>
    </source>
</evidence>
<reference evidence="2 3" key="1">
    <citation type="journal article" date="2018" name="Microb. Genom.">
        <title>Expanding an expanded genome: long-read sequencing of Trypanosoma cruzi.</title>
        <authorList>
            <person name="Berna L."/>
            <person name="Rodriguez M."/>
            <person name="Chiribao M.L."/>
            <person name="Parodi-Talice A."/>
            <person name="Pita S."/>
            <person name="Rijo G."/>
            <person name="Alvarez-Valin F."/>
            <person name="Robello C."/>
        </authorList>
    </citation>
    <scope>NUCLEOTIDE SEQUENCE [LARGE SCALE GENOMIC DNA]</scope>
    <source>
        <strain evidence="2 3">Dm28c</strain>
    </source>
</reference>
<dbReference type="AlphaFoldDB" id="A0A2V2VYQ9"/>
<feature type="region of interest" description="Disordered" evidence="1">
    <location>
        <begin position="113"/>
        <end position="136"/>
    </location>
</feature>
<feature type="compositionally biased region" description="Low complexity" evidence="1">
    <location>
        <begin position="113"/>
        <end position="135"/>
    </location>
</feature>
<dbReference type="VEuPathDB" id="TriTrypDB:TcCLB.506525.70"/>
<dbReference type="VEuPathDB" id="TriTrypDB:C3747_2g538"/>
<name>A0A2V2VYQ9_TRYCR</name>
<dbReference type="VEuPathDB" id="TriTrypDB:TcBrA4_0085000"/>
<dbReference type="VEuPathDB" id="TriTrypDB:TcG_08698"/>
<dbReference type="VEuPathDB" id="TriTrypDB:ECC02_001058"/>
<dbReference type="VEuPathDB" id="TriTrypDB:TCDM_00426"/>
<dbReference type="VEuPathDB" id="TriTrypDB:TcCLB.511283.80"/>
<comment type="caution">
    <text evidence="2">The sequence shown here is derived from an EMBL/GenBank/DDBJ whole genome shotgun (WGS) entry which is preliminary data.</text>
</comment>
<accession>A0A2V2VYQ9</accession>
<protein>
    <submittedName>
        <fullName evidence="2">Uncharacterized protein</fullName>
    </submittedName>
</protein>
<evidence type="ECO:0000256" key="1">
    <source>
        <dbReference type="SAM" id="MobiDB-lite"/>
    </source>
</evidence>
<dbReference type="Proteomes" id="UP000246121">
    <property type="component" value="Unassembled WGS sequence"/>
</dbReference>
<dbReference type="VEuPathDB" id="TriTrypDB:C4B63_4g138"/>
<gene>
    <name evidence="2" type="ORF">C4B63_4g138</name>
</gene>
<sequence>MQSGNNGVPLPISVTVVRQQYYPRVPPELLLKEHAGKFHLSGFTTASLLDVISPRVRPQLPPFVTQKDNIVTANDEFTCSLIRENMKRPPVPWENIKRPISATQRFTKKAAAAATTETKRQANTVSPSSAVPSSAKMGNEFPKECDEFIFEEATASYLTAVEFVRKSLNCNNYEMTGQKIDAGKEQLQSLQGTLSSDVTMEERESLWGYSTGAVVLVNLRSYAADIRSRLYYQTASTRDQCCIWKIDLTLMEKHLLKIRTLFHPLPRSSRKLILQRMTDIPRSMGFFNLGVRKPHVVCCCWDIIMLVESAL</sequence>
<proteinExistence type="predicted"/>
<dbReference type="VEuPathDB" id="TriTrypDB:TcCL_ESM03446"/>
<dbReference type="VEuPathDB" id="TriTrypDB:Tc_MARK_4833"/>
<evidence type="ECO:0000313" key="3">
    <source>
        <dbReference type="Proteomes" id="UP000246121"/>
    </source>
</evidence>
<dbReference type="EMBL" id="PRFA01000004">
    <property type="protein sequence ID" value="PWV01498.1"/>
    <property type="molecule type" value="Genomic_DNA"/>
</dbReference>
<dbReference type="VEuPathDB" id="TriTrypDB:TCSYLVIO_006127"/>